<gene>
    <name evidence="20" type="ORF">LTR62_007583</name>
</gene>
<feature type="compositionally biased region" description="Basic and acidic residues" evidence="18">
    <location>
        <begin position="1110"/>
        <end position="1128"/>
    </location>
</feature>
<dbReference type="NCBIfam" id="TIGR03443">
    <property type="entry name" value="alpha_am_amid"/>
    <property type="match status" value="1"/>
</dbReference>
<comment type="cofactor">
    <cofactor evidence="1">
        <name>pantetheine 4'-phosphate</name>
        <dbReference type="ChEBI" id="CHEBI:47942"/>
    </cofactor>
</comment>
<keyword evidence="12" id="KW-0457">Lysine biosynthesis</keyword>
<evidence type="ECO:0000313" key="21">
    <source>
        <dbReference type="Proteomes" id="UP001310890"/>
    </source>
</evidence>
<feature type="compositionally biased region" description="Basic and acidic residues" evidence="18">
    <location>
        <begin position="1334"/>
        <end position="1370"/>
    </location>
</feature>
<dbReference type="InterPro" id="IPR014397">
    <property type="entry name" value="Lys2"/>
</dbReference>
<dbReference type="InterPro" id="IPR000873">
    <property type="entry name" value="AMP-dep_synth/lig_dom"/>
</dbReference>
<comment type="function">
    <text evidence="2">Catalyzes the activation of alpha-aminoadipate by ATP-dependent adenylation and the reduction of activated alpha-aminoadipate by NADPH. The activated alpha-aminoadipate is bound to the phosphopantheinyl group of the enzyme itself before it is reduced to (S)-2-amino-6-oxohexanoate.</text>
</comment>
<feature type="region of interest" description="Disordered" evidence="18">
    <location>
        <begin position="1110"/>
        <end position="1135"/>
    </location>
</feature>
<evidence type="ECO:0000256" key="5">
    <source>
        <dbReference type="ARBA" id="ARBA00012913"/>
    </source>
</evidence>
<feature type="compositionally biased region" description="Basic and acidic residues" evidence="18">
    <location>
        <begin position="1213"/>
        <end position="1222"/>
    </location>
</feature>
<evidence type="ECO:0000256" key="14">
    <source>
        <dbReference type="ARBA" id="ARBA00032195"/>
    </source>
</evidence>
<reference evidence="20" key="1">
    <citation type="submission" date="2023-08" db="EMBL/GenBank/DDBJ databases">
        <title>Black Yeasts Isolated from many extreme environments.</title>
        <authorList>
            <person name="Coleine C."/>
            <person name="Stajich J.E."/>
            <person name="Selbmann L."/>
        </authorList>
    </citation>
    <scope>NUCLEOTIDE SEQUENCE</scope>
    <source>
        <strain evidence="20">CCFEE 5401</strain>
    </source>
</reference>
<evidence type="ECO:0000313" key="20">
    <source>
        <dbReference type="EMBL" id="KAK5109035.1"/>
    </source>
</evidence>
<dbReference type="CDD" id="cd05235">
    <property type="entry name" value="SDR_e1"/>
    <property type="match status" value="1"/>
</dbReference>
<evidence type="ECO:0000256" key="16">
    <source>
        <dbReference type="ARBA" id="ARBA00048414"/>
    </source>
</evidence>
<evidence type="ECO:0000256" key="8">
    <source>
        <dbReference type="ARBA" id="ARBA00022553"/>
    </source>
</evidence>
<dbReference type="GO" id="GO:0004043">
    <property type="term" value="F:L-aminoadipate-semialdehyde dehydrogenase [NAD(P)+] activity"/>
    <property type="evidence" value="ECO:0007669"/>
    <property type="project" value="UniProtKB-EC"/>
</dbReference>
<feature type="compositionally biased region" description="Acidic residues" evidence="18">
    <location>
        <begin position="1258"/>
        <end position="1269"/>
    </location>
</feature>
<dbReference type="PROSITE" id="PS00455">
    <property type="entry name" value="AMP_BINDING"/>
    <property type="match status" value="1"/>
</dbReference>
<feature type="region of interest" description="Disordered" evidence="18">
    <location>
        <begin position="1210"/>
        <end position="1379"/>
    </location>
</feature>
<dbReference type="Gene3D" id="3.40.50.12780">
    <property type="entry name" value="N-terminal domain of ligase-like"/>
    <property type="match status" value="1"/>
</dbReference>
<comment type="catalytic activity">
    <reaction evidence="15">
        <text>(S)-2-amino-6-oxohexanoate + AMP + diphosphate + NADP(+) = L-2-aminoadipate + ATP + NADPH + H(+)</text>
        <dbReference type="Rhea" id="RHEA:46936"/>
        <dbReference type="ChEBI" id="CHEBI:15378"/>
        <dbReference type="ChEBI" id="CHEBI:30616"/>
        <dbReference type="ChEBI" id="CHEBI:33019"/>
        <dbReference type="ChEBI" id="CHEBI:57783"/>
        <dbReference type="ChEBI" id="CHEBI:58321"/>
        <dbReference type="ChEBI" id="CHEBI:58349"/>
        <dbReference type="ChEBI" id="CHEBI:58672"/>
        <dbReference type="ChEBI" id="CHEBI:456215"/>
        <dbReference type="EC" id="1.2.1.95"/>
    </reaction>
</comment>
<dbReference type="PANTHER" id="PTHR44845">
    <property type="entry name" value="CARRIER DOMAIN-CONTAINING PROTEIN"/>
    <property type="match status" value="1"/>
</dbReference>
<feature type="compositionally biased region" description="Basic and acidic residues" evidence="18">
    <location>
        <begin position="1230"/>
        <end position="1257"/>
    </location>
</feature>
<evidence type="ECO:0000256" key="17">
    <source>
        <dbReference type="ARBA" id="ARBA00049537"/>
    </source>
</evidence>
<comment type="catalytic activity">
    <reaction evidence="16">
        <text>(S)-2-amino-6-oxohexanoate + NAD(+) + H2O = L-2-aminoadipate + NADH + 2 H(+)</text>
        <dbReference type="Rhea" id="RHEA:12308"/>
        <dbReference type="ChEBI" id="CHEBI:15377"/>
        <dbReference type="ChEBI" id="CHEBI:15378"/>
        <dbReference type="ChEBI" id="CHEBI:57540"/>
        <dbReference type="ChEBI" id="CHEBI:57945"/>
        <dbReference type="ChEBI" id="CHEBI:58321"/>
        <dbReference type="ChEBI" id="CHEBI:58672"/>
        <dbReference type="EC" id="1.2.1.31"/>
    </reaction>
</comment>
<dbReference type="Pfam" id="PF07993">
    <property type="entry name" value="NAD_binding_4"/>
    <property type="match status" value="1"/>
</dbReference>
<accession>A0AAN7YMB6</accession>
<keyword evidence="10" id="KW-0521">NADP</keyword>
<feature type="compositionally biased region" description="Low complexity" evidence="18">
    <location>
        <begin position="1322"/>
        <end position="1333"/>
    </location>
</feature>
<dbReference type="InterPro" id="IPR013120">
    <property type="entry name" value="FAR_NAD-bd"/>
</dbReference>
<dbReference type="InterPro" id="IPR006162">
    <property type="entry name" value="Ppantetheine_attach_site"/>
</dbReference>
<comment type="pathway">
    <text evidence="3">Amino-acid biosynthesis; L-lysine biosynthesis via AAA pathway; L-lysine from L-alpha-aminoadipate (fungal route): step 1/3.</text>
</comment>
<evidence type="ECO:0000256" key="4">
    <source>
        <dbReference type="ARBA" id="ARBA00006432"/>
    </source>
</evidence>
<feature type="region of interest" description="Disordered" evidence="18">
    <location>
        <begin position="548"/>
        <end position="581"/>
    </location>
</feature>
<dbReference type="SMART" id="SM00823">
    <property type="entry name" value="PKS_PP"/>
    <property type="match status" value="1"/>
</dbReference>
<comment type="similarity">
    <text evidence="4">Belongs to the ATP-dependent AMP-binding enzyme family.</text>
</comment>
<keyword evidence="7" id="KW-0596">Phosphopantetheine</keyword>
<dbReference type="Gene3D" id="3.30.300.30">
    <property type="match status" value="1"/>
</dbReference>
<organism evidence="20 21">
    <name type="scientific">Meristemomyces frigidus</name>
    <dbReference type="NCBI Taxonomy" id="1508187"/>
    <lineage>
        <taxon>Eukaryota</taxon>
        <taxon>Fungi</taxon>
        <taxon>Dikarya</taxon>
        <taxon>Ascomycota</taxon>
        <taxon>Pezizomycotina</taxon>
        <taxon>Dothideomycetes</taxon>
        <taxon>Dothideomycetidae</taxon>
        <taxon>Mycosphaerellales</taxon>
        <taxon>Teratosphaeriaceae</taxon>
        <taxon>Meristemomyces</taxon>
    </lineage>
</organism>
<dbReference type="InterPro" id="IPR020806">
    <property type="entry name" value="PKS_PP-bd"/>
</dbReference>
<dbReference type="SUPFAM" id="SSF51735">
    <property type="entry name" value="NAD(P)-binding Rossmann-fold domains"/>
    <property type="match status" value="1"/>
</dbReference>
<dbReference type="InterPro" id="IPR036736">
    <property type="entry name" value="ACP-like_sf"/>
</dbReference>
<comment type="caution">
    <text evidence="20">The sequence shown here is derived from an EMBL/GenBank/DDBJ whole genome shotgun (WGS) entry which is preliminary data.</text>
</comment>
<dbReference type="GO" id="GO:0031177">
    <property type="term" value="F:phosphopantetheine binding"/>
    <property type="evidence" value="ECO:0007669"/>
    <property type="project" value="InterPro"/>
</dbReference>
<proteinExistence type="inferred from homology"/>
<evidence type="ECO:0000256" key="1">
    <source>
        <dbReference type="ARBA" id="ARBA00001957"/>
    </source>
</evidence>
<dbReference type="InterPro" id="IPR036291">
    <property type="entry name" value="NAD(P)-bd_dom_sf"/>
</dbReference>
<dbReference type="Pfam" id="PF11160">
    <property type="entry name" value="Hva1_TUDOR"/>
    <property type="match status" value="1"/>
</dbReference>
<dbReference type="Gene3D" id="1.10.1200.10">
    <property type="entry name" value="ACP-like"/>
    <property type="match status" value="1"/>
</dbReference>
<feature type="domain" description="Carrier" evidence="19">
    <location>
        <begin position="654"/>
        <end position="731"/>
    </location>
</feature>
<evidence type="ECO:0000256" key="6">
    <source>
        <dbReference type="ARBA" id="ARBA00013073"/>
    </source>
</evidence>
<dbReference type="NCBIfam" id="TIGR01733">
    <property type="entry name" value="AA-adenyl-dom"/>
    <property type="match status" value="1"/>
</dbReference>
<sequence length="1379" mass="151827">MANNIRPDPTSDLDWSGYRGAIHEIFANNANAHPDRTCVVETASSASPERSFTYKQINEASNVLAHHLVNYGVERGEVVMVYAHRGVDLVVAVMGVLKAGATFSVIDPAYPADRQIIYLDVAKPRALVVIEKATTDAGPLAQTVREYISSNLEIRTEVPSLKLKDDGTLVGGEIFWKDMLASSYSKKGELPGVIVGPDSTPTLSFTSGSEGRPKGVKGRHFSLAYYFPWMAEQFGLSEKDRFSMLSGIAHDPIQRDIFTPLFLGASLIVPPAEDITFDRLAKWASDNAITVTHLTPAMGQILLGSAEPKVTSLHGAFFVGDVLLKRDCRRLQQLAPNCKIKNMYGTTETQRAVSYYEIPASSTHPTYLDQMGDVIPAGKGMLNVQLLVVDRENKERQCEVGEVGEIYVRAGGLAEHYLGDEEKSKQKFVDNWFVDPQRWADEDKRRAAAATDSEPWREFYFGPRDRMYRSGDLGRYMPDGNVECVGRADDQVKIRGFRIELGEIDTHLSQHPLIRENVTLVKRDHNEEQILVSYYVPEMQKWREWYDQQEADKETPTLGESNGSLGIPLSTRPRRVSAKEEMDVPQRMRIFEMLTVDIRNRLKKKLPVYAVPTLFIPMLRFPLTPNGKVDRRALPFPGAAELLGAISKASGESDTQTSTEKDIAKIWAKHLPVTAESMSRETSFYDMGGNSLAAVQVVSKIKKQYGVDPLRVMVAGQPTLRSIGGYIDRSLDPDKLRLDMEAGEQEEPQAELYYENLAKQISQLPGSIQGLGSEYPKVTTGMNVFLSGATGFLGAYILHDLMMRSPPNHVYAHVRAASSAQGMERLRTTCTAYGIWQDWWESEGVLEVVTGDLEKPQLGMSEGDVKKIVQGCDLIVHNGARVHWLDPYARLKAANVQSTLECIKLCAGGKPKRLAFVSSTSALDTDHYVQQSAQGQDILESDGLEGSKETLGTGYGQTKWVSEKLVGEACRRGLDAVIIRPGYVLGDPTTGVSNTDDFLIRMLKGCVQLGSRPDVQNTINMVPVTHVARVITAMSLHGEKGQVAHVEAHPRLIFNQFLEVLDSYGYEVPMASYGDWKKKVLTYVEDSSKEDLALLGLLLMVTDNLPEATKAPHLDDRNARSAVEENSKHCGLGDTPEGVTKEAIGAYLGFLAARGFMPGGKGLPEVKLSQVQIEALEKVGGRGGVAWQWGGGKPGGEASEIKEQGELSITTKKGNEVKKNADPSDPAVKISREGNDVVKRAHELEITEKGDKSKDDGDKEEEEEEADAGAEEKKDEENGEKEAKENGDAETGDKRKAEDDDEEKEEVKGDAKKQKTGKGAKAKANGDKSNAAEPKAEPKKKGRPAKSEKAKADPKQKREPKKAATEDGQPRRSGRHASK</sequence>
<dbReference type="SUPFAM" id="SSF47336">
    <property type="entry name" value="ACP-like"/>
    <property type="match status" value="1"/>
</dbReference>
<evidence type="ECO:0000256" key="11">
    <source>
        <dbReference type="ARBA" id="ARBA00023002"/>
    </source>
</evidence>
<dbReference type="InterPro" id="IPR045851">
    <property type="entry name" value="AMP-bd_C_sf"/>
</dbReference>
<keyword evidence="11" id="KW-0560">Oxidoreductase</keyword>
<evidence type="ECO:0000256" key="9">
    <source>
        <dbReference type="ARBA" id="ARBA00022605"/>
    </source>
</evidence>
<evidence type="ECO:0000256" key="15">
    <source>
        <dbReference type="ARBA" id="ARBA00048260"/>
    </source>
</evidence>
<dbReference type="PIRSF" id="PIRSF001617">
    <property type="entry name" value="Alpha-AR"/>
    <property type="match status" value="1"/>
</dbReference>
<protein>
    <recommendedName>
        <fullName evidence="14">Alpha-aminoadipate reductase</fullName>
        <ecNumber evidence="6">1.2.1.31</ecNumber>
        <ecNumber evidence="5">1.2.1.95</ecNumber>
    </recommendedName>
    <alternativeName>
        <fullName evidence="13">L-aminoadipate-semialdehyde dehydrogenase</fullName>
    </alternativeName>
</protein>
<dbReference type="Pfam" id="PF00501">
    <property type="entry name" value="AMP-binding"/>
    <property type="match status" value="1"/>
</dbReference>
<dbReference type="GO" id="GO:0009085">
    <property type="term" value="P:lysine biosynthetic process"/>
    <property type="evidence" value="ECO:0007669"/>
    <property type="project" value="UniProtKB-KW"/>
</dbReference>
<dbReference type="InterPro" id="IPR020845">
    <property type="entry name" value="AMP-binding_CS"/>
</dbReference>
<evidence type="ECO:0000259" key="19">
    <source>
        <dbReference type="PROSITE" id="PS50075"/>
    </source>
</evidence>
<dbReference type="PANTHER" id="PTHR44845:SF1">
    <property type="entry name" value="L-2-AMINOADIPATE REDUCTASE"/>
    <property type="match status" value="1"/>
</dbReference>
<dbReference type="InterPro" id="IPR042099">
    <property type="entry name" value="ANL_N_sf"/>
</dbReference>
<dbReference type="EMBL" id="JAVRRL010000072">
    <property type="protein sequence ID" value="KAK5109035.1"/>
    <property type="molecule type" value="Genomic_DNA"/>
</dbReference>
<dbReference type="PROSITE" id="PS00012">
    <property type="entry name" value="PHOSPHOPANTETHEINE"/>
    <property type="match status" value="1"/>
</dbReference>
<dbReference type="InterPro" id="IPR009081">
    <property type="entry name" value="PP-bd_ACP"/>
</dbReference>
<dbReference type="InterPro" id="IPR010071">
    <property type="entry name" value="AA_adenyl_dom"/>
</dbReference>
<evidence type="ECO:0000256" key="18">
    <source>
        <dbReference type="SAM" id="MobiDB-lite"/>
    </source>
</evidence>
<evidence type="ECO:0000256" key="7">
    <source>
        <dbReference type="ARBA" id="ARBA00022450"/>
    </source>
</evidence>
<dbReference type="Gene3D" id="3.40.50.720">
    <property type="entry name" value="NAD(P)-binding Rossmann-like Domain"/>
    <property type="match status" value="1"/>
</dbReference>
<dbReference type="EC" id="1.2.1.95" evidence="5"/>
<dbReference type="EC" id="1.2.1.31" evidence="6"/>
<keyword evidence="9" id="KW-0028">Amino-acid biosynthesis</keyword>
<dbReference type="Proteomes" id="UP001310890">
    <property type="component" value="Unassembled WGS sequence"/>
</dbReference>
<dbReference type="PROSITE" id="PS50075">
    <property type="entry name" value="CARRIER"/>
    <property type="match status" value="1"/>
</dbReference>
<name>A0AAN7YMB6_9PEZI</name>
<evidence type="ECO:0000256" key="10">
    <source>
        <dbReference type="ARBA" id="ARBA00022857"/>
    </source>
</evidence>
<dbReference type="InterPro" id="IPR021331">
    <property type="entry name" value="Hva1_TUDOR"/>
</dbReference>
<evidence type="ECO:0000256" key="13">
    <source>
        <dbReference type="ARBA" id="ARBA00031335"/>
    </source>
</evidence>
<feature type="compositionally biased region" description="Basic and acidic residues" evidence="18">
    <location>
        <begin position="1270"/>
        <end position="1298"/>
    </location>
</feature>
<comment type="catalytic activity">
    <reaction evidence="17">
        <text>(S)-2-amino-6-oxohexanoate + NADP(+) + H2O = L-2-aminoadipate + NADPH + 2 H(+)</text>
        <dbReference type="Rhea" id="RHEA:12304"/>
        <dbReference type="ChEBI" id="CHEBI:15377"/>
        <dbReference type="ChEBI" id="CHEBI:15378"/>
        <dbReference type="ChEBI" id="CHEBI:57783"/>
        <dbReference type="ChEBI" id="CHEBI:58321"/>
        <dbReference type="ChEBI" id="CHEBI:58349"/>
        <dbReference type="ChEBI" id="CHEBI:58672"/>
        <dbReference type="EC" id="1.2.1.31"/>
    </reaction>
</comment>
<evidence type="ECO:0000256" key="12">
    <source>
        <dbReference type="ARBA" id="ARBA00023154"/>
    </source>
</evidence>
<dbReference type="NCBIfam" id="TIGR01746">
    <property type="entry name" value="Thioester-redct"/>
    <property type="match status" value="1"/>
</dbReference>
<evidence type="ECO:0000256" key="2">
    <source>
        <dbReference type="ARBA" id="ARBA00003499"/>
    </source>
</evidence>
<keyword evidence="8" id="KW-0597">Phosphoprotein</keyword>
<evidence type="ECO:0000256" key="3">
    <source>
        <dbReference type="ARBA" id="ARBA00004827"/>
    </source>
</evidence>
<dbReference type="SUPFAM" id="SSF56801">
    <property type="entry name" value="Acetyl-CoA synthetase-like"/>
    <property type="match status" value="1"/>
</dbReference>
<dbReference type="Pfam" id="PF00550">
    <property type="entry name" value="PP-binding"/>
    <property type="match status" value="1"/>
</dbReference>
<dbReference type="InterPro" id="IPR010080">
    <property type="entry name" value="Thioester_reductase-like_dom"/>
</dbReference>